<dbReference type="RefSeq" id="XP_030980117.1">
    <property type="nucleotide sequence ID" value="XM_031130073.1"/>
</dbReference>
<dbReference type="Proteomes" id="UP000515153">
    <property type="component" value="Chromosome VII"/>
</dbReference>
<name>A0A6P8AZ14_PYRGI</name>
<proteinExistence type="predicted"/>
<dbReference type="GeneID" id="41964981"/>
<dbReference type="AlphaFoldDB" id="A0A6P8AZ14"/>
<reference evidence="3" key="2">
    <citation type="submission" date="2019-10" db="EMBL/GenBank/DDBJ databases">
        <authorList>
            <consortium name="NCBI Genome Project"/>
        </authorList>
    </citation>
    <scope>NUCLEOTIDE SEQUENCE</scope>
    <source>
        <strain evidence="3">NI907</strain>
    </source>
</reference>
<evidence type="ECO:0000313" key="2">
    <source>
        <dbReference type="Proteomes" id="UP000515153"/>
    </source>
</evidence>
<protein>
    <submittedName>
        <fullName evidence="3">Uncharacterized protein</fullName>
    </submittedName>
</protein>
<gene>
    <name evidence="3" type="ORF">PgNI_10097</name>
</gene>
<evidence type="ECO:0000313" key="3">
    <source>
        <dbReference type="RefSeq" id="XP_030980117.1"/>
    </source>
</evidence>
<organism evidence="2 3">
    <name type="scientific">Pyricularia grisea</name>
    <name type="common">Crabgrass-specific blast fungus</name>
    <name type="synonym">Magnaporthe grisea</name>
    <dbReference type="NCBI Taxonomy" id="148305"/>
    <lineage>
        <taxon>Eukaryota</taxon>
        <taxon>Fungi</taxon>
        <taxon>Dikarya</taxon>
        <taxon>Ascomycota</taxon>
        <taxon>Pezizomycotina</taxon>
        <taxon>Sordariomycetes</taxon>
        <taxon>Sordariomycetidae</taxon>
        <taxon>Magnaporthales</taxon>
        <taxon>Pyriculariaceae</taxon>
        <taxon>Pyricularia</taxon>
    </lineage>
</organism>
<accession>A0A6P8AZ14</accession>
<feature type="region of interest" description="Disordered" evidence="1">
    <location>
        <begin position="75"/>
        <end position="97"/>
    </location>
</feature>
<reference evidence="2 3" key="1">
    <citation type="journal article" date="2019" name="Mol. Biol. Evol.">
        <title>Blast fungal genomes show frequent chromosomal changes, gene gains and losses, and effector gene turnover.</title>
        <authorList>
            <person name="Gomez Luciano L.B."/>
            <person name="Jason Tsai I."/>
            <person name="Chuma I."/>
            <person name="Tosa Y."/>
            <person name="Chen Y.H."/>
            <person name="Li J.Y."/>
            <person name="Li M.Y."/>
            <person name="Jade Lu M.Y."/>
            <person name="Nakayashiki H."/>
            <person name="Li W.H."/>
        </authorList>
    </citation>
    <scope>NUCLEOTIDE SEQUENCE [LARGE SCALE GENOMIC DNA]</scope>
    <source>
        <strain evidence="2 3">NI907</strain>
    </source>
</reference>
<keyword evidence="2" id="KW-1185">Reference proteome</keyword>
<sequence length="97" mass="9833">MASQAPCLDLHCPPLNVNGKDFVLTFVPIFGDQWKDIITCAASCSSGCSRSVLASTGGSTALSKDVGVARGSCGGRVGGAGEKGEGESLIRPHAPQK</sequence>
<dbReference type="KEGG" id="pgri:PgNI_10097"/>
<evidence type="ECO:0000256" key="1">
    <source>
        <dbReference type="SAM" id="MobiDB-lite"/>
    </source>
</evidence>
<reference evidence="3" key="3">
    <citation type="submission" date="2025-08" db="UniProtKB">
        <authorList>
            <consortium name="RefSeq"/>
        </authorList>
    </citation>
    <scope>IDENTIFICATION</scope>
    <source>
        <strain evidence="3">NI907</strain>
    </source>
</reference>